<dbReference type="Gene3D" id="3.40.50.1820">
    <property type="entry name" value="alpha/beta hydrolase"/>
    <property type="match status" value="1"/>
</dbReference>
<feature type="domain" description="Serine aminopeptidase S33" evidence="1">
    <location>
        <begin position="23"/>
        <end position="285"/>
    </location>
</feature>
<protein>
    <submittedName>
        <fullName evidence="2">Alpha/beta fold hydrolase</fullName>
    </submittedName>
</protein>
<dbReference type="RefSeq" id="WP_135942255.1">
    <property type="nucleotide sequence ID" value="NZ_SRYK01000042.1"/>
</dbReference>
<organism evidence="2 3">
    <name type="scientific">Ligilactobacillus murinus</name>
    <dbReference type="NCBI Taxonomy" id="1622"/>
    <lineage>
        <taxon>Bacteria</taxon>
        <taxon>Bacillati</taxon>
        <taxon>Bacillota</taxon>
        <taxon>Bacilli</taxon>
        <taxon>Lactobacillales</taxon>
        <taxon>Lactobacillaceae</taxon>
        <taxon>Ligilactobacillus</taxon>
    </lineage>
</organism>
<gene>
    <name evidence="2" type="ORF">E5340_07935</name>
</gene>
<dbReference type="InterPro" id="IPR051044">
    <property type="entry name" value="MAG_DAG_Lipase"/>
</dbReference>
<comment type="caution">
    <text evidence="2">The sequence shown here is derived from an EMBL/GenBank/DDBJ whole genome shotgun (WGS) entry which is preliminary data.</text>
</comment>
<evidence type="ECO:0000313" key="2">
    <source>
        <dbReference type="EMBL" id="TGY54451.1"/>
    </source>
</evidence>
<name>A0A4S2EKE3_9LACO</name>
<evidence type="ECO:0000313" key="3">
    <source>
        <dbReference type="Proteomes" id="UP000306855"/>
    </source>
</evidence>
<dbReference type="SUPFAM" id="SSF53474">
    <property type="entry name" value="alpha/beta-Hydrolases"/>
    <property type="match status" value="1"/>
</dbReference>
<accession>A0A4S2EKE3</accession>
<dbReference type="Proteomes" id="UP000306855">
    <property type="component" value="Unassembled WGS sequence"/>
</dbReference>
<sequence>MTTVKTWKFGKRNNHAVMWAIPHPKAVLQIVHGMIEHIERYDEFARFANQAGYLVVGHDHVGHGNTVVEPDDYGHFPKDWQTLVADVHTLQVEVKQKYPNIPYIIMGHSMGSFITRLYLAEYGQAVDAAVIMGTGQQPRLQTWTAIGLTRVMRTLHGEKYRSRFLEQMSTGMFNRAFAPNRTKADWLSRDEAEVDKYLAHEHHQFTPTLNMYHSLFTFSNEAASLKWIKQIPHALPLLLISGATDPVGGASKGVERFYALLQREDFSDVTLKLYPEARHEILNELNKVEVMRDLVAWMDEKI</sequence>
<dbReference type="Pfam" id="PF12146">
    <property type="entry name" value="Hydrolase_4"/>
    <property type="match status" value="1"/>
</dbReference>
<dbReference type="InterPro" id="IPR029058">
    <property type="entry name" value="AB_hydrolase_fold"/>
</dbReference>
<proteinExistence type="predicted"/>
<reference evidence="2 3" key="1">
    <citation type="submission" date="2019-04" db="EMBL/GenBank/DDBJ databases">
        <title>Microbes associate with the intestines of laboratory mice.</title>
        <authorList>
            <person name="Navarre W."/>
            <person name="Wong E."/>
            <person name="Huang K."/>
            <person name="Tropini C."/>
            <person name="Ng K."/>
            <person name="Yu B."/>
        </authorList>
    </citation>
    <scope>NUCLEOTIDE SEQUENCE [LARGE SCALE GENOMIC DNA]</scope>
    <source>
        <strain evidence="2 3">NM26_J9</strain>
    </source>
</reference>
<keyword evidence="2" id="KW-0378">Hydrolase</keyword>
<dbReference type="InterPro" id="IPR022742">
    <property type="entry name" value="Hydrolase_4"/>
</dbReference>
<dbReference type="PANTHER" id="PTHR11614">
    <property type="entry name" value="PHOSPHOLIPASE-RELATED"/>
    <property type="match status" value="1"/>
</dbReference>
<dbReference type="EMBL" id="SRYK01000042">
    <property type="protein sequence ID" value="TGY54451.1"/>
    <property type="molecule type" value="Genomic_DNA"/>
</dbReference>
<dbReference type="AlphaFoldDB" id="A0A4S2EKE3"/>
<dbReference type="GO" id="GO:0016787">
    <property type="term" value="F:hydrolase activity"/>
    <property type="evidence" value="ECO:0007669"/>
    <property type="project" value="UniProtKB-KW"/>
</dbReference>
<evidence type="ECO:0000259" key="1">
    <source>
        <dbReference type="Pfam" id="PF12146"/>
    </source>
</evidence>